<accession>A0ABV7EC41</accession>
<evidence type="ECO:0000256" key="1">
    <source>
        <dbReference type="SAM" id="SignalP"/>
    </source>
</evidence>
<gene>
    <name evidence="2" type="ORF">ACFODK_00680</name>
</gene>
<evidence type="ECO:0000313" key="2">
    <source>
        <dbReference type="EMBL" id="MFC3099404.1"/>
    </source>
</evidence>
<dbReference type="Proteomes" id="UP001595378">
    <property type="component" value="Unassembled WGS sequence"/>
</dbReference>
<protein>
    <recommendedName>
        <fullName evidence="4">DUF11 domain-containing protein</fullName>
    </recommendedName>
</protein>
<feature type="chain" id="PRO_5046594810" description="DUF11 domain-containing protein" evidence="1">
    <location>
        <begin position="26"/>
        <end position="159"/>
    </location>
</feature>
<evidence type="ECO:0000313" key="3">
    <source>
        <dbReference type="Proteomes" id="UP001595378"/>
    </source>
</evidence>
<organism evidence="2 3">
    <name type="scientific">Alteraurantiacibacter lauratis</name>
    <dbReference type="NCBI Taxonomy" id="2054627"/>
    <lineage>
        <taxon>Bacteria</taxon>
        <taxon>Pseudomonadati</taxon>
        <taxon>Pseudomonadota</taxon>
        <taxon>Alphaproteobacteria</taxon>
        <taxon>Sphingomonadales</taxon>
        <taxon>Erythrobacteraceae</taxon>
        <taxon>Alteraurantiacibacter</taxon>
    </lineage>
</organism>
<feature type="signal peptide" evidence="1">
    <location>
        <begin position="1"/>
        <end position="25"/>
    </location>
</feature>
<reference evidence="3" key="1">
    <citation type="journal article" date="2019" name="Int. J. Syst. Evol. Microbiol.">
        <title>The Global Catalogue of Microorganisms (GCM) 10K type strain sequencing project: providing services to taxonomists for standard genome sequencing and annotation.</title>
        <authorList>
            <consortium name="The Broad Institute Genomics Platform"/>
            <consortium name="The Broad Institute Genome Sequencing Center for Infectious Disease"/>
            <person name="Wu L."/>
            <person name="Ma J."/>
        </authorList>
    </citation>
    <scope>NUCLEOTIDE SEQUENCE [LARGE SCALE GENOMIC DNA]</scope>
    <source>
        <strain evidence="3">KCTC 52606</strain>
    </source>
</reference>
<dbReference type="RefSeq" id="WP_336917391.1">
    <property type="nucleotide sequence ID" value="NZ_JBANRN010000001.1"/>
</dbReference>
<name>A0ABV7EC41_9SPHN</name>
<keyword evidence="3" id="KW-1185">Reference proteome</keyword>
<proteinExistence type="predicted"/>
<dbReference type="EMBL" id="JBHRSU010000001">
    <property type="protein sequence ID" value="MFC3099404.1"/>
    <property type="molecule type" value="Genomic_DNA"/>
</dbReference>
<sequence length="159" mass="16751">MFSNFLKATLVAGSLMVASPMAAMAQESPVELSSAVQVVIPADENNGTEEQLAEASNVLPQDLLHFSVSYRNMGAEAVNDLLLVNPVPATVRVTDESALSTQVSVDGGESWGNLSELVVERENGETTPATVDDITHLRWTIALIAPGEAGSVGFRAVVK</sequence>
<comment type="caution">
    <text evidence="2">The sequence shown here is derived from an EMBL/GenBank/DDBJ whole genome shotgun (WGS) entry which is preliminary data.</text>
</comment>
<evidence type="ECO:0008006" key="4">
    <source>
        <dbReference type="Google" id="ProtNLM"/>
    </source>
</evidence>
<keyword evidence="1" id="KW-0732">Signal</keyword>